<dbReference type="Pfam" id="PF00395">
    <property type="entry name" value="SLH"/>
    <property type="match status" value="2"/>
</dbReference>
<dbReference type="PANTHER" id="PTHR43308">
    <property type="entry name" value="OUTER MEMBRANE PROTEIN ALPHA-RELATED"/>
    <property type="match status" value="1"/>
</dbReference>
<accession>A0ABR9RDS4</accession>
<dbReference type="SUPFAM" id="SSF52058">
    <property type="entry name" value="L domain-like"/>
    <property type="match status" value="1"/>
</dbReference>
<name>A0ABR9RDS4_9FIRM</name>
<organism evidence="4 5">
    <name type="scientific">Pseudoflavonifractor gallinarum</name>
    <dbReference type="NCBI Taxonomy" id="2779352"/>
    <lineage>
        <taxon>Bacteria</taxon>
        <taxon>Bacillati</taxon>
        <taxon>Bacillota</taxon>
        <taxon>Clostridia</taxon>
        <taxon>Eubacteriales</taxon>
        <taxon>Oscillospiraceae</taxon>
        <taxon>Pseudoflavonifractor</taxon>
    </lineage>
</organism>
<evidence type="ECO:0000313" key="4">
    <source>
        <dbReference type="EMBL" id="MBE5056851.1"/>
    </source>
</evidence>
<protein>
    <submittedName>
        <fullName evidence="4">S-layer homology domain-containing protein</fullName>
    </submittedName>
</protein>
<reference evidence="4 5" key="1">
    <citation type="submission" date="2020-10" db="EMBL/GenBank/DDBJ databases">
        <title>ChiBAC.</title>
        <authorList>
            <person name="Zenner C."/>
            <person name="Hitch T.C.A."/>
            <person name="Clavel T."/>
        </authorList>
    </citation>
    <scope>NUCLEOTIDE SEQUENCE [LARGE SCALE GENOMIC DNA]</scope>
    <source>
        <strain evidence="4 5">DSM 107456</strain>
    </source>
</reference>
<evidence type="ECO:0000313" key="5">
    <source>
        <dbReference type="Proteomes" id="UP000806211"/>
    </source>
</evidence>
<feature type="domain" description="SLH" evidence="3">
    <location>
        <begin position="750"/>
        <end position="813"/>
    </location>
</feature>
<feature type="chain" id="PRO_5047446103" evidence="2">
    <location>
        <begin position="26"/>
        <end position="857"/>
    </location>
</feature>
<dbReference type="InterPro" id="IPR032675">
    <property type="entry name" value="LRR_dom_sf"/>
</dbReference>
<evidence type="ECO:0000256" key="1">
    <source>
        <dbReference type="ARBA" id="ARBA00022737"/>
    </source>
</evidence>
<dbReference type="Proteomes" id="UP000806211">
    <property type="component" value="Unassembled WGS sequence"/>
</dbReference>
<proteinExistence type="predicted"/>
<dbReference type="InterPro" id="IPR001119">
    <property type="entry name" value="SLH_dom"/>
</dbReference>
<keyword evidence="2" id="KW-0732">Signal</keyword>
<comment type="caution">
    <text evidence="4">The sequence shown here is derived from an EMBL/GenBank/DDBJ whole genome shotgun (WGS) entry which is preliminary data.</text>
</comment>
<keyword evidence="5" id="KW-1185">Reference proteome</keyword>
<dbReference type="InterPro" id="IPR051465">
    <property type="entry name" value="Cell_Envelope_Struct_Comp"/>
</dbReference>
<dbReference type="PROSITE" id="PS51272">
    <property type="entry name" value="SLH"/>
    <property type="match status" value="2"/>
</dbReference>
<evidence type="ECO:0000259" key="3">
    <source>
        <dbReference type="PROSITE" id="PS51272"/>
    </source>
</evidence>
<gene>
    <name evidence="4" type="ORF">INF37_12730</name>
</gene>
<feature type="signal peptide" evidence="2">
    <location>
        <begin position="1"/>
        <end position="25"/>
    </location>
</feature>
<dbReference type="EMBL" id="JADCKF010000012">
    <property type="protein sequence ID" value="MBE5056851.1"/>
    <property type="molecule type" value="Genomic_DNA"/>
</dbReference>
<feature type="domain" description="SLH" evidence="3">
    <location>
        <begin position="691"/>
        <end position="749"/>
    </location>
</feature>
<dbReference type="RefSeq" id="WP_193538664.1">
    <property type="nucleotide sequence ID" value="NZ_JADCKF010000012.1"/>
</dbReference>
<sequence length="857" mass="94504">MKQWKTGAVLISLLGIMSGMMMAGAAEKAEIPLNSETFPDPAFLSWVSDRDTDRDGGLSQMELDAVTKMDLRKLGIQDLQGLEYFRNLESLNCSENDLTVLELTDFPAMNSLTCNENPRLSELRLEGVPTLEHLYCFHSNLFELDLHDVPGLTYFAWGGSPLTELDLSGNPELQILHVLGGTLTTADLSQNRKLETVLWNHTFIQTLDLSQQTELTYLNCTDNQLFSLDLSHNTKLETVYAGKNQLLALRLPDREALFLDFTEQSPARIALEPGENGISLEPFAPWIQPEKITELKGGVLDGTRIQLDAPNETLTYRYREGDAVLDAAISVTGENGWTVPLSIENWEYGANPSKPQAKAAFGETIFSYSEGRDGPYQAEAPVHAGAWYVRAAVEGTEQYQGLTAVVPFEIRQAVPNYLEPGEKTAVYGDSLGDVRLETGFLWEDPTLPVGEAGDRIHFASYTPEDAIDYLTVAHIPVHIRVLPYDGTQLPIPALSSVEDVEKLEIWHGKYQLRTDVDYTVELTSGDGERQVTIRFMGNYTGTVLRTFADMGAGGGAGPQYVSILAESTGGGEITPSGRVRLVRGSDQSFAIRPQAGYRLEQLLVDGSAVEYTETYSFENITQNHTISAVFVQKSVVVDPEITGVAQTLNTRDHNAFFFGYPGERFGADDTLTRAQAAQLFYSLLLTPGNATDAGFSDVPEDAWYARAVNTLASMGVVAGVGGEKFWPEAPITRAEFVAMAGRFAHPVEAGGMTFADVQEDDWFYEAVQSAVWYGWISGYPDGTFGSEQPMTRAQAAAILNRMLGRSADRTFLAEDHGLREFRDVSKSHWAYFDICEAANGHGYEKRDGLEFWNAILS</sequence>
<evidence type="ECO:0000256" key="2">
    <source>
        <dbReference type="SAM" id="SignalP"/>
    </source>
</evidence>
<dbReference type="Gene3D" id="3.80.10.10">
    <property type="entry name" value="Ribonuclease Inhibitor"/>
    <property type="match status" value="1"/>
</dbReference>
<keyword evidence="1" id="KW-0677">Repeat</keyword>